<accession>A0ABT2RPQ6</accession>
<dbReference type="SUPFAM" id="SSF52540">
    <property type="entry name" value="P-loop containing nucleoside triphosphate hydrolases"/>
    <property type="match status" value="1"/>
</dbReference>
<feature type="domain" description="Type IV secretion system coupling protein TraD DNA-binding" evidence="2">
    <location>
        <begin position="297"/>
        <end position="596"/>
    </location>
</feature>
<feature type="region of interest" description="Disordered" evidence="1">
    <location>
        <begin position="700"/>
        <end position="719"/>
    </location>
</feature>
<organism evidence="3 4">
    <name type="scientific">Dorea acetigenes</name>
    <dbReference type="NCBI Taxonomy" id="2981787"/>
    <lineage>
        <taxon>Bacteria</taxon>
        <taxon>Bacillati</taxon>
        <taxon>Bacillota</taxon>
        <taxon>Clostridia</taxon>
        <taxon>Lachnospirales</taxon>
        <taxon>Lachnospiraceae</taxon>
        <taxon>Dorea</taxon>
    </lineage>
</organism>
<proteinExistence type="predicted"/>
<dbReference type="EMBL" id="JAOQJU010000018">
    <property type="protein sequence ID" value="MCU6687401.1"/>
    <property type="molecule type" value="Genomic_DNA"/>
</dbReference>
<sequence length="719" mass="80120">MARSELTDITWKEVIWHRPFKLEQVIDMLNHLAALKNRGAIIWETRASNGKIIHLIGTQTRFWNRVAETIKVHGDIEFYSFEKEHRAVITTARKLKISHSNLSLRTDITESTIRAGLAALAATAPNEEAVLQIILGKAFSPNVLPKNISDPSMTWLDAALGHATQASAETRKSMKEKAEQYNFESVIRIGVTNKAASSRIGNIACAFRVLESVGVRITEEKEKAENLNLAHIPWQFPLKLSIKELASFLLLPFGIDELPGTLGLHPRMVHPPEWYANPRHMSQDRTFAESLNPSNAQKLSISPEAALEHTIILGPTGSGKSTAMLNLILADINAGRSVLVLDPKADLVTNILERIPMDRADDVVVINPADDQPVGFNPLSLPGDSTLIADAILAVFKEIFSDNWGIRTQDVLSAALMTLCATKDVTLLWLPALLMDENFREKITKDIKDKIALKPFWDTFSNLRPAEREQWVAPVLNKVRQFLFRPGLRGILGQSNPKFQLTDLFYQRKIVLVPLNKGVIGAESAKLLGSLIVGLSWTLALSRANIPPEKRHLVSLYIDELQDYLSLPTDLSDALAQARGLGVGITMAHQYRAQLPREIQAGVDANARNKIVFGLNASDARDIAAMAPDLTMLDFMSLPRYHVYTNFMYYGRPTGWVQGKTCPPTHMLHTAADISARSQIRYGRPRDEVESDFIKLMESNEESPNGETDESIIGRRRII</sequence>
<dbReference type="PANTHER" id="PTHR30121:SF6">
    <property type="entry name" value="SLR6007 PROTEIN"/>
    <property type="match status" value="1"/>
</dbReference>
<dbReference type="InterPro" id="IPR019476">
    <property type="entry name" value="T4SS_TraD_DNA-bd"/>
</dbReference>
<dbReference type="GO" id="GO:0003677">
    <property type="term" value="F:DNA binding"/>
    <property type="evidence" value="ECO:0007669"/>
    <property type="project" value="UniProtKB-KW"/>
</dbReference>
<dbReference type="Proteomes" id="UP001652431">
    <property type="component" value="Unassembled WGS sequence"/>
</dbReference>
<keyword evidence="3" id="KW-0238">DNA-binding</keyword>
<gene>
    <name evidence="3" type="ORF">OCV99_12810</name>
</gene>
<evidence type="ECO:0000313" key="4">
    <source>
        <dbReference type="Proteomes" id="UP001652431"/>
    </source>
</evidence>
<evidence type="ECO:0000256" key="1">
    <source>
        <dbReference type="SAM" id="MobiDB-lite"/>
    </source>
</evidence>
<dbReference type="RefSeq" id="WP_158371088.1">
    <property type="nucleotide sequence ID" value="NZ_JAOQJU010000018.1"/>
</dbReference>
<reference evidence="3 4" key="1">
    <citation type="journal article" date="2021" name="ISME Commun">
        <title>Automated analysis of genomic sequences facilitates high-throughput and comprehensive description of bacteria.</title>
        <authorList>
            <person name="Hitch T.C.A."/>
        </authorList>
    </citation>
    <scope>NUCLEOTIDE SEQUENCE [LARGE SCALE GENOMIC DNA]</scope>
    <source>
        <strain evidence="3 4">Sanger_03</strain>
    </source>
</reference>
<dbReference type="InterPro" id="IPR051162">
    <property type="entry name" value="T4SS_component"/>
</dbReference>
<dbReference type="PANTHER" id="PTHR30121">
    <property type="entry name" value="UNCHARACTERIZED PROTEIN YJGR-RELATED"/>
    <property type="match status" value="1"/>
</dbReference>
<comment type="caution">
    <text evidence="3">The sequence shown here is derived from an EMBL/GenBank/DDBJ whole genome shotgun (WGS) entry which is preliminary data.</text>
</comment>
<dbReference type="Pfam" id="PF10412">
    <property type="entry name" value="TrwB_AAD_bind"/>
    <property type="match status" value="1"/>
</dbReference>
<keyword evidence="4" id="KW-1185">Reference proteome</keyword>
<evidence type="ECO:0000313" key="3">
    <source>
        <dbReference type="EMBL" id="MCU6687401.1"/>
    </source>
</evidence>
<dbReference type="Gene3D" id="3.40.50.300">
    <property type="entry name" value="P-loop containing nucleotide triphosphate hydrolases"/>
    <property type="match status" value="2"/>
</dbReference>
<evidence type="ECO:0000259" key="2">
    <source>
        <dbReference type="Pfam" id="PF10412"/>
    </source>
</evidence>
<name>A0ABT2RPQ6_9FIRM</name>
<dbReference type="CDD" id="cd01127">
    <property type="entry name" value="TrwB_TraG_TraD_VirD4"/>
    <property type="match status" value="1"/>
</dbReference>
<protein>
    <submittedName>
        <fullName evidence="3">Type IV secretion system DNA-binding domain-containing protein</fullName>
    </submittedName>
</protein>
<dbReference type="InterPro" id="IPR027417">
    <property type="entry name" value="P-loop_NTPase"/>
</dbReference>